<organism evidence="2 3">
    <name type="scientific">Batillaria attramentaria</name>
    <dbReference type="NCBI Taxonomy" id="370345"/>
    <lineage>
        <taxon>Eukaryota</taxon>
        <taxon>Metazoa</taxon>
        <taxon>Spiralia</taxon>
        <taxon>Lophotrochozoa</taxon>
        <taxon>Mollusca</taxon>
        <taxon>Gastropoda</taxon>
        <taxon>Caenogastropoda</taxon>
        <taxon>Sorbeoconcha</taxon>
        <taxon>Cerithioidea</taxon>
        <taxon>Batillariidae</taxon>
        <taxon>Batillaria</taxon>
    </lineage>
</organism>
<evidence type="ECO:0000313" key="3">
    <source>
        <dbReference type="Proteomes" id="UP001519460"/>
    </source>
</evidence>
<feature type="compositionally biased region" description="Polar residues" evidence="1">
    <location>
        <begin position="135"/>
        <end position="151"/>
    </location>
</feature>
<proteinExistence type="predicted"/>
<dbReference type="Proteomes" id="UP001519460">
    <property type="component" value="Unassembled WGS sequence"/>
</dbReference>
<accession>A0ABD0LI48</accession>
<reference evidence="2 3" key="1">
    <citation type="journal article" date="2023" name="Sci. Data">
        <title>Genome assembly of the Korean intertidal mud-creeper Batillaria attramentaria.</title>
        <authorList>
            <person name="Patra A.K."/>
            <person name="Ho P.T."/>
            <person name="Jun S."/>
            <person name="Lee S.J."/>
            <person name="Kim Y."/>
            <person name="Won Y.J."/>
        </authorList>
    </citation>
    <scope>NUCLEOTIDE SEQUENCE [LARGE SCALE GENOMIC DNA]</scope>
    <source>
        <strain evidence="2">Wonlab-2016</strain>
    </source>
</reference>
<gene>
    <name evidence="2" type="ORF">BaRGS_00010046</name>
</gene>
<evidence type="ECO:0000313" key="2">
    <source>
        <dbReference type="EMBL" id="KAK7498669.1"/>
    </source>
</evidence>
<dbReference type="AlphaFoldDB" id="A0ABD0LI48"/>
<feature type="region of interest" description="Disordered" evidence="1">
    <location>
        <begin position="131"/>
        <end position="161"/>
    </location>
</feature>
<name>A0ABD0LI48_9CAEN</name>
<dbReference type="EMBL" id="JACVVK020000049">
    <property type="protein sequence ID" value="KAK7498669.1"/>
    <property type="molecule type" value="Genomic_DNA"/>
</dbReference>
<keyword evidence="3" id="KW-1185">Reference proteome</keyword>
<evidence type="ECO:0000256" key="1">
    <source>
        <dbReference type="SAM" id="MobiDB-lite"/>
    </source>
</evidence>
<comment type="caution">
    <text evidence="2">The sequence shown here is derived from an EMBL/GenBank/DDBJ whole genome shotgun (WGS) entry which is preliminary data.</text>
</comment>
<sequence>MRFLSAGNSTDSDIFQANFIVVLAQLFSCPFPTQVRSWYELGAALSSLSHWDPLYPLRVLAPSPRLCTVRRKDNEVAIADKASKWSLECSAASQRRGTYKQRTAYTRSPRPCSLRSHKNVSVTLAKASGAYRAVTGNNSPDTGTRQGPQRHTQVRKDGSFKSHSVSFTLTSETKTSGALNSPRHSHAEDLKETYKSKLKELHSATARPKSTLRIPCSSAFSLSLAFPSLQLTQTTTTSLTMCITWRP</sequence>
<protein>
    <submittedName>
        <fullName evidence="2">Uncharacterized protein</fullName>
    </submittedName>
</protein>